<dbReference type="InterPro" id="IPR039425">
    <property type="entry name" value="RNA_pol_sigma-70-like"/>
</dbReference>
<dbReference type="InterPro" id="IPR013325">
    <property type="entry name" value="RNA_pol_sigma_r2"/>
</dbReference>
<name>W4P8V5_9BACE</name>
<dbReference type="PANTHER" id="PTHR43133">
    <property type="entry name" value="RNA POLYMERASE ECF-TYPE SIGMA FACTO"/>
    <property type="match status" value="1"/>
</dbReference>
<evidence type="ECO:0000256" key="1">
    <source>
        <dbReference type="ARBA" id="ARBA00010641"/>
    </source>
</evidence>
<accession>W4P8V5</accession>
<dbReference type="GO" id="GO:0006352">
    <property type="term" value="P:DNA-templated transcription initiation"/>
    <property type="evidence" value="ECO:0007669"/>
    <property type="project" value="InterPro"/>
</dbReference>
<dbReference type="Gene3D" id="1.10.1740.10">
    <property type="match status" value="1"/>
</dbReference>
<dbReference type="AlphaFoldDB" id="W4P8V5"/>
<keyword evidence="2" id="KW-0805">Transcription regulation</keyword>
<dbReference type="GO" id="GO:0003677">
    <property type="term" value="F:DNA binding"/>
    <property type="evidence" value="ECO:0007669"/>
    <property type="project" value="InterPro"/>
</dbReference>
<evidence type="ECO:0000256" key="2">
    <source>
        <dbReference type="ARBA" id="ARBA00023015"/>
    </source>
</evidence>
<dbReference type="EMBL" id="BAIQ01000029">
    <property type="protein sequence ID" value="GAE16187.1"/>
    <property type="molecule type" value="Genomic_DNA"/>
</dbReference>
<sequence length="189" mass="22506">MSYDEEKLIKELTNDSQKALSEIYRLYAPRIYAFGLRYCKSHEKVEELVSDTFLWLWNNRHNIYMKHSLKSILFLRMRHFLINNYRATIHSPEYENYLEYRESIANVPNDPLEYDDFVRQLHACINALPPIQAKVVRMAKFDMLNNRTIADRLNIAEQTVKNLLSLGLKAMRKQLQAAKYLPLLLFYVN</sequence>
<dbReference type="Pfam" id="PF08281">
    <property type="entry name" value="Sigma70_r4_2"/>
    <property type="match status" value="1"/>
</dbReference>
<gene>
    <name evidence="7" type="ORF">JCM6292_2583</name>
</gene>
<comment type="similarity">
    <text evidence="1">Belongs to the sigma-70 factor family. ECF subfamily.</text>
</comment>
<reference evidence="7 8" key="1">
    <citation type="journal article" date="2014" name="Genome Announc.">
        <title>Draft Genome Sequences of Three Strains of Bacteroides pyogenes Isolated from a Cat and Swine.</title>
        <authorList>
            <person name="Sakamoto M."/>
            <person name="Oshima K."/>
            <person name="Suda W."/>
            <person name="Kitamura K."/>
            <person name="Iida T."/>
            <person name="Hattori M."/>
            <person name="Ohkuma M."/>
        </authorList>
    </citation>
    <scope>NUCLEOTIDE SEQUENCE [LARGE SCALE GENOMIC DNA]</scope>
    <source>
        <strain evidence="7 8">JCM 6292</strain>
    </source>
</reference>
<feature type="domain" description="RNA polymerase sigma-70 region 2" evidence="5">
    <location>
        <begin position="23"/>
        <end position="86"/>
    </location>
</feature>
<comment type="caution">
    <text evidence="7">The sequence shown here is derived from an EMBL/GenBank/DDBJ whole genome shotgun (WGS) entry which is preliminary data.</text>
</comment>
<evidence type="ECO:0000313" key="7">
    <source>
        <dbReference type="EMBL" id="GAE16187.1"/>
    </source>
</evidence>
<dbReference type="Pfam" id="PF04542">
    <property type="entry name" value="Sigma70_r2"/>
    <property type="match status" value="1"/>
</dbReference>
<dbReference type="InterPro" id="IPR036388">
    <property type="entry name" value="WH-like_DNA-bd_sf"/>
</dbReference>
<dbReference type="PANTHER" id="PTHR43133:SF46">
    <property type="entry name" value="RNA POLYMERASE SIGMA-70 FACTOR ECF SUBFAMILY"/>
    <property type="match status" value="1"/>
</dbReference>
<evidence type="ECO:0000256" key="4">
    <source>
        <dbReference type="ARBA" id="ARBA00023163"/>
    </source>
</evidence>
<dbReference type="SUPFAM" id="SSF88659">
    <property type="entry name" value="Sigma3 and sigma4 domains of RNA polymerase sigma factors"/>
    <property type="match status" value="1"/>
</dbReference>
<evidence type="ECO:0000259" key="6">
    <source>
        <dbReference type="Pfam" id="PF08281"/>
    </source>
</evidence>
<dbReference type="Gene3D" id="1.10.10.10">
    <property type="entry name" value="Winged helix-like DNA-binding domain superfamily/Winged helix DNA-binding domain"/>
    <property type="match status" value="1"/>
</dbReference>
<feature type="domain" description="RNA polymerase sigma factor 70 region 4 type 2" evidence="6">
    <location>
        <begin position="119"/>
        <end position="171"/>
    </location>
</feature>
<keyword evidence="4" id="KW-0804">Transcription</keyword>
<organism evidence="7 8">
    <name type="scientific">Bacteroides pyogenes JCM 6292</name>
    <dbReference type="NCBI Taxonomy" id="1235809"/>
    <lineage>
        <taxon>Bacteria</taxon>
        <taxon>Pseudomonadati</taxon>
        <taxon>Bacteroidota</taxon>
        <taxon>Bacteroidia</taxon>
        <taxon>Bacteroidales</taxon>
        <taxon>Bacteroidaceae</taxon>
        <taxon>Bacteroides</taxon>
    </lineage>
</organism>
<dbReference type="InterPro" id="IPR013324">
    <property type="entry name" value="RNA_pol_sigma_r3/r4-like"/>
</dbReference>
<dbReference type="GO" id="GO:0016987">
    <property type="term" value="F:sigma factor activity"/>
    <property type="evidence" value="ECO:0007669"/>
    <property type="project" value="UniProtKB-KW"/>
</dbReference>
<evidence type="ECO:0000256" key="3">
    <source>
        <dbReference type="ARBA" id="ARBA00023082"/>
    </source>
</evidence>
<dbReference type="InterPro" id="IPR013249">
    <property type="entry name" value="RNA_pol_sigma70_r4_t2"/>
</dbReference>
<dbReference type="Proteomes" id="UP000018861">
    <property type="component" value="Unassembled WGS sequence"/>
</dbReference>
<dbReference type="InterPro" id="IPR014284">
    <property type="entry name" value="RNA_pol_sigma-70_dom"/>
</dbReference>
<dbReference type="NCBIfam" id="TIGR02937">
    <property type="entry name" value="sigma70-ECF"/>
    <property type="match status" value="1"/>
</dbReference>
<evidence type="ECO:0000313" key="8">
    <source>
        <dbReference type="Proteomes" id="UP000018861"/>
    </source>
</evidence>
<evidence type="ECO:0000259" key="5">
    <source>
        <dbReference type="Pfam" id="PF04542"/>
    </source>
</evidence>
<dbReference type="SUPFAM" id="SSF88946">
    <property type="entry name" value="Sigma2 domain of RNA polymerase sigma factors"/>
    <property type="match status" value="1"/>
</dbReference>
<proteinExistence type="inferred from homology"/>
<protein>
    <submittedName>
        <fullName evidence="7">RNA polymerase ECF-type sigma factor</fullName>
    </submittedName>
</protein>
<dbReference type="InterPro" id="IPR007627">
    <property type="entry name" value="RNA_pol_sigma70_r2"/>
</dbReference>
<keyword evidence="3" id="KW-0731">Sigma factor</keyword>